<dbReference type="Pfam" id="PF12802">
    <property type="entry name" value="MarR_2"/>
    <property type="match status" value="1"/>
</dbReference>
<keyword evidence="2" id="KW-0238">DNA-binding</keyword>
<accession>A0A449BIM1</accession>
<dbReference type="PANTHER" id="PTHR42756:SF1">
    <property type="entry name" value="TRANSCRIPTIONAL REPRESSOR OF EMRAB OPERON"/>
    <property type="match status" value="1"/>
</dbReference>
<feature type="domain" description="HTH marR-type" evidence="4">
    <location>
        <begin position="1"/>
        <end position="135"/>
    </location>
</feature>
<evidence type="ECO:0000259" key="4">
    <source>
        <dbReference type="PROSITE" id="PS50995"/>
    </source>
</evidence>
<dbReference type="KEGG" id="ahk:NCTC10172_00261"/>
<dbReference type="RefSeq" id="WP_035369648.1">
    <property type="nucleotide sequence ID" value="NZ_LR215050.1"/>
</dbReference>
<evidence type="ECO:0000313" key="6">
    <source>
        <dbReference type="Proteomes" id="UP000290909"/>
    </source>
</evidence>
<dbReference type="PRINTS" id="PR00598">
    <property type="entry name" value="HTHMARR"/>
</dbReference>
<dbReference type="InterPro" id="IPR036390">
    <property type="entry name" value="WH_DNA-bd_sf"/>
</dbReference>
<evidence type="ECO:0000256" key="1">
    <source>
        <dbReference type="ARBA" id="ARBA00023015"/>
    </source>
</evidence>
<dbReference type="STRING" id="1408416.GCA_000702765_01077"/>
<dbReference type="PANTHER" id="PTHR42756">
    <property type="entry name" value="TRANSCRIPTIONAL REGULATOR, MARR"/>
    <property type="match status" value="1"/>
</dbReference>
<dbReference type="SMART" id="SM00347">
    <property type="entry name" value="HTH_MARR"/>
    <property type="match status" value="1"/>
</dbReference>
<gene>
    <name evidence="5" type="ORF">NCTC10172_00261</name>
</gene>
<keyword evidence="1" id="KW-0805">Transcription regulation</keyword>
<dbReference type="GO" id="GO:0003700">
    <property type="term" value="F:DNA-binding transcription factor activity"/>
    <property type="evidence" value="ECO:0007669"/>
    <property type="project" value="InterPro"/>
</dbReference>
<sequence length="145" mass="17131">MKKIGLELRNLMNLIMRFTHKEASTENISMSHAAILKYLTKHKNEEVNPKDLEEAFMMRKSTVSRMLQLMESNGLIERLDDPQDSRKKIIKLTDHASKLHHKFDEKYEEMEVAMAKDIAPEDLEVFFKVLDQIKLNLKEEKEEEK</sequence>
<keyword evidence="6" id="KW-1185">Reference proteome</keyword>
<dbReference type="SUPFAM" id="SSF46785">
    <property type="entry name" value="Winged helix' DNA-binding domain"/>
    <property type="match status" value="1"/>
</dbReference>
<dbReference type="InterPro" id="IPR000835">
    <property type="entry name" value="HTH_MarR-typ"/>
</dbReference>
<dbReference type="EMBL" id="LR215050">
    <property type="protein sequence ID" value="VEU82253.1"/>
    <property type="molecule type" value="Genomic_DNA"/>
</dbReference>
<keyword evidence="3" id="KW-0804">Transcription</keyword>
<evidence type="ECO:0000313" key="5">
    <source>
        <dbReference type="EMBL" id="VEU82253.1"/>
    </source>
</evidence>
<dbReference type="Gene3D" id="1.10.10.10">
    <property type="entry name" value="Winged helix-like DNA-binding domain superfamily/Winged helix DNA-binding domain"/>
    <property type="match status" value="1"/>
</dbReference>
<name>A0A449BIM1_9MOLU</name>
<proteinExistence type="predicted"/>
<reference evidence="5 6" key="1">
    <citation type="submission" date="2019-01" db="EMBL/GenBank/DDBJ databases">
        <authorList>
            <consortium name="Pathogen Informatics"/>
        </authorList>
    </citation>
    <scope>NUCLEOTIDE SEQUENCE [LARGE SCALE GENOMIC DNA]</scope>
    <source>
        <strain evidence="5 6">NCTC10172</strain>
    </source>
</reference>
<evidence type="ECO:0000256" key="2">
    <source>
        <dbReference type="ARBA" id="ARBA00023125"/>
    </source>
</evidence>
<dbReference type="AlphaFoldDB" id="A0A449BIM1"/>
<evidence type="ECO:0000256" key="3">
    <source>
        <dbReference type="ARBA" id="ARBA00023163"/>
    </source>
</evidence>
<dbReference type="PROSITE" id="PS50995">
    <property type="entry name" value="HTH_MARR_2"/>
    <property type="match status" value="1"/>
</dbReference>
<dbReference type="InterPro" id="IPR036388">
    <property type="entry name" value="WH-like_DNA-bd_sf"/>
</dbReference>
<dbReference type="GO" id="GO:0003677">
    <property type="term" value="F:DNA binding"/>
    <property type="evidence" value="ECO:0007669"/>
    <property type="project" value="UniProtKB-KW"/>
</dbReference>
<organism evidence="5 6">
    <name type="scientific">Acholeplasma hippikon</name>
    <dbReference type="NCBI Taxonomy" id="264636"/>
    <lineage>
        <taxon>Bacteria</taxon>
        <taxon>Bacillati</taxon>
        <taxon>Mycoplasmatota</taxon>
        <taxon>Mollicutes</taxon>
        <taxon>Acholeplasmatales</taxon>
        <taxon>Acholeplasmataceae</taxon>
        <taxon>Acholeplasma</taxon>
    </lineage>
</organism>
<protein>
    <submittedName>
        <fullName evidence="5">Transcriptional regulator SlyA</fullName>
    </submittedName>
</protein>
<dbReference type="Proteomes" id="UP000290909">
    <property type="component" value="Chromosome"/>
</dbReference>